<dbReference type="InterPro" id="IPR029065">
    <property type="entry name" value="Enolase_C-like"/>
</dbReference>
<dbReference type="InterPro" id="IPR013341">
    <property type="entry name" value="Mandelate_racemase_N_dom"/>
</dbReference>
<evidence type="ECO:0000256" key="3">
    <source>
        <dbReference type="ARBA" id="ARBA00022842"/>
    </source>
</evidence>
<dbReference type="InterPro" id="IPR013342">
    <property type="entry name" value="Mandelate_racemase_C"/>
</dbReference>
<evidence type="ECO:0000313" key="9">
    <source>
        <dbReference type="Proteomes" id="UP000297982"/>
    </source>
</evidence>
<proteinExistence type="predicted"/>
<dbReference type="GO" id="GO:0043748">
    <property type="term" value="F:O-succinylbenzoate synthase activity"/>
    <property type="evidence" value="ECO:0007669"/>
    <property type="project" value="UniProtKB-EC"/>
</dbReference>
<keyword evidence="2" id="KW-0479">Metal-binding</keyword>
<keyword evidence="9" id="KW-1185">Reference proteome</keyword>
<dbReference type="SUPFAM" id="SSF51604">
    <property type="entry name" value="Enolase C-terminal domain-like"/>
    <property type="match status" value="1"/>
</dbReference>
<dbReference type="GO" id="GO:0009063">
    <property type="term" value="P:amino acid catabolic process"/>
    <property type="evidence" value="ECO:0007669"/>
    <property type="project" value="InterPro"/>
</dbReference>
<reference evidence="8 9" key="1">
    <citation type="journal article" date="2003" name="Int. J. Syst. Evol. Microbiol.">
        <title>Halobacillus salinus sp. nov., isolated from a salt lake on the coast of the East Sea in Korea.</title>
        <authorList>
            <person name="Yoon J.H."/>
            <person name="Kang K.H."/>
            <person name="Park Y.H."/>
        </authorList>
    </citation>
    <scope>NUCLEOTIDE SEQUENCE [LARGE SCALE GENOMIC DNA]</scope>
    <source>
        <strain evidence="8 9">HSL-3</strain>
    </source>
</reference>
<evidence type="ECO:0000256" key="2">
    <source>
        <dbReference type="ARBA" id="ARBA00022723"/>
    </source>
</evidence>
<dbReference type="NCBIfam" id="TIGR01928">
    <property type="entry name" value="menC_lowGC_arch"/>
    <property type="match status" value="1"/>
</dbReference>
<keyword evidence="4 8" id="KW-0456">Lyase</keyword>
<dbReference type="Pfam" id="PF02746">
    <property type="entry name" value="MR_MLE_N"/>
    <property type="match status" value="1"/>
</dbReference>
<dbReference type="SFLD" id="SFLDF00009">
    <property type="entry name" value="o-succinylbenzoate_synthase"/>
    <property type="match status" value="1"/>
</dbReference>
<dbReference type="InterPro" id="IPR029017">
    <property type="entry name" value="Enolase-like_N"/>
</dbReference>
<dbReference type="CDD" id="cd03317">
    <property type="entry name" value="NAAAR"/>
    <property type="match status" value="1"/>
</dbReference>
<dbReference type="EC" id="4.2.1.113" evidence="5 6"/>
<evidence type="ECO:0000256" key="4">
    <source>
        <dbReference type="ARBA" id="ARBA00023239"/>
    </source>
</evidence>
<keyword evidence="3" id="KW-0460">Magnesium</keyword>
<evidence type="ECO:0000256" key="5">
    <source>
        <dbReference type="ARBA" id="ARBA00029491"/>
    </source>
</evidence>
<evidence type="ECO:0000313" key="8">
    <source>
        <dbReference type="EMBL" id="TGB02159.1"/>
    </source>
</evidence>
<dbReference type="EMBL" id="SRJC01000003">
    <property type="protein sequence ID" value="TGB02159.1"/>
    <property type="molecule type" value="Genomic_DNA"/>
</dbReference>
<evidence type="ECO:0000256" key="1">
    <source>
        <dbReference type="ARBA" id="ARBA00001968"/>
    </source>
</evidence>
<dbReference type="STRING" id="192814.GCA_900166575_03576"/>
<dbReference type="InterPro" id="IPR018110">
    <property type="entry name" value="Mandel_Rmase/mucon_lact_enz_CS"/>
</dbReference>
<dbReference type="PROSITE" id="PS00908">
    <property type="entry name" value="MR_MLE_1"/>
    <property type="match status" value="1"/>
</dbReference>
<dbReference type="UniPathway" id="UPA00079"/>
<dbReference type="GO" id="GO:0009234">
    <property type="term" value="P:menaquinone biosynthetic process"/>
    <property type="evidence" value="ECO:0007669"/>
    <property type="project" value="UniProtKB-UniRule"/>
</dbReference>
<dbReference type="SFLD" id="SFLDG00180">
    <property type="entry name" value="muconate_cycloisomerase"/>
    <property type="match status" value="1"/>
</dbReference>
<evidence type="ECO:0000256" key="6">
    <source>
        <dbReference type="NCBIfam" id="TIGR01928"/>
    </source>
</evidence>
<accession>A0A4Z0GWG9</accession>
<dbReference type="GO" id="GO:0016854">
    <property type="term" value="F:racemase and epimerase activity"/>
    <property type="evidence" value="ECO:0007669"/>
    <property type="project" value="UniProtKB-ARBA"/>
</dbReference>
<dbReference type="UniPathway" id="UPA01057">
    <property type="reaction ID" value="UER00165"/>
</dbReference>
<comment type="caution">
    <text evidence="8">The sequence shown here is derived from an EMBL/GenBank/DDBJ whole genome shotgun (WGS) entry which is preliminary data.</text>
</comment>
<dbReference type="GO" id="GO:0046872">
    <property type="term" value="F:metal ion binding"/>
    <property type="evidence" value="ECO:0007669"/>
    <property type="project" value="UniProtKB-KW"/>
</dbReference>
<dbReference type="RefSeq" id="WP_135327874.1">
    <property type="nucleotide sequence ID" value="NZ_SRJC01000003.1"/>
</dbReference>
<dbReference type="InterPro" id="IPR036849">
    <property type="entry name" value="Enolase-like_C_sf"/>
</dbReference>
<dbReference type="Gene3D" id="3.20.20.120">
    <property type="entry name" value="Enolase-like C-terminal domain"/>
    <property type="match status" value="1"/>
</dbReference>
<dbReference type="SUPFAM" id="SSF54826">
    <property type="entry name" value="Enolase N-terminal domain-like"/>
    <property type="match status" value="1"/>
</dbReference>
<dbReference type="PANTHER" id="PTHR48073">
    <property type="entry name" value="O-SUCCINYLBENZOATE SYNTHASE-RELATED"/>
    <property type="match status" value="1"/>
</dbReference>
<gene>
    <name evidence="8" type="primary">menC</name>
    <name evidence="8" type="ORF">E4663_12475</name>
</gene>
<dbReference type="Proteomes" id="UP000297982">
    <property type="component" value="Unassembled WGS sequence"/>
</dbReference>
<dbReference type="Pfam" id="PF13378">
    <property type="entry name" value="MR_MLE_C"/>
    <property type="match status" value="1"/>
</dbReference>
<dbReference type="PANTHER" id="PTHR48073:SF5">
    <property type="entry name" value="O-SUCCINYLBENZOATE SYNTHASE"/>
    <property type="match status" value="1"/>
</dbReference>
<comment type="cofactor">
    <cofactor evidence="1">
        <name>a divalent metal cation</name>
        <dbReference type="ChEBI" id="CHEBI:60240"/>
    </cofactor>
</comment>
<dbReference type="SFLD" id="SFLDS00001">
    <property type="entry name" value="Enolase"/>
    <property type="match status" value="1"/>
</dbReference>
<name>A0A4Z0GWG9_9BACI</name>
<organism evidence="8 9">
    <name type="scientific">Halobacillus salinus</name>
    <dbReference type="NCBI Taxonomy" id="192814"/>
    <lineage>
        <taxon>Bacteria</taxon>
        <taxon>Bacillati</taxon>
        <taxon>Bacillota</taxon>
        <taxon>Bacilli</taxon>
        <taxon>Bacillales</taxon>
        <taxon>Bacillaceae</taxon>
        <taxon>Halobacillus</taxon>
    </lineage>
</organism>
<dbReference type="AlphaFoldDB" id="A0A4Z0GWG9"/>
<sequence>MNVEQIQMQEVELALKVPFRTHQGTVHSRKLIIVKAIDREGRVGYGEVTAFETPFYTAETNDTAWYLIKEILLPSLDLPSILHPEDFANAVSSIQGHPMAKAGVEGALWDLFAKQSGKSLKNLIGGTRETVKAGAVLSLSSSLEQDIKQLKQEGYQRFKLKVKKGEERELIEAVQAIDPELPIMIDANGQYTEADIEHVQSLDDANLLMIEQPFRAGDFYLHRSLQAKMVTPICLDESIMSAEDAIQAIRLKSGSIINIKISRVGGLSAALRIHDYCKQHNVPVWCGGMVESGISKAHNIALASLEQFTIPGDLSGSSRYFEKDLVSPLLEVVNGEMIVPQGDGIGVNVDEEYMEKQTIRSFTFEVYS</sequence>
<feature type="domain" description="Mandelate racemase/muconate lactonizing enzyme C-terminal" evidence="7">
    <location>
        <begin position="140"/>
        <end position="232"/>
    </location>
</feature>
<dbReference type="SMART" id="SM00922">
    <property type="entry name" value="MR_MLE"/>
    <property type="match status" value="1"/>
</dbReference>
<protein>
    <recommendedName>
        <fullName evidence="5 6">o-succinylbenzoate synthase</fullName>
        <ecNumber evidence="5 6">4.2.1.113</ecNumber>
    </recommendedName>
</protein>
<dbReference type="Gene3D" id="3.30.390.10">
    <property type="entry name" value="Enolase-like, N-terminal domain"/>
    <property type="match status" value="1"/>
</dbReference>
<dbReference type="InterPro" id="IPR010197">
    <property type="entry name" value="OSBS/NAAAR"/>
</dbReference>
<evidence type="ECO:0000259" key="7">
    <source>
        <dbReference type="SMART" id="SM00922"/>
    </source>
</evidence>